<organism evidence="1">
    <name type="scientific">Anguilla anguilla</name>
    <name type="common">European freshwater eel</name>
    <name type="synonym">Muraena anguilla</name>
    <dbReference type="NCBI Taxonomy" id="7936"/>
    <lineage>
        <taxon>Eukaryota</taxon>
        <taxon>Metazoa</taxon>
        <taxon>Chordata</taxon>
        <taxon>Craniata</taxon>
        <taxon>Vertebrata</taxon>
        <taxon>Euteleostomi</taxon>
        <taxon>Actinopterygii</taxon>
        <taxon>Neopterygii</taxon>
        <taxon>Teleostei</taxon>
        <taxon>Anguilliformes</taxon>
        <taxon>Anguillidae</taxon>
        <taxon>Anguilla</taxon>
    </lineage>
</organism>
<proteinExistence type="predicted"/>
<reference evidence="1" key="2">
    <citation type="journal article" date="2015" name="Fish Shellfish Immunol.">
        <title>Early steps in the European eel (Anguilla anguilla)-Vibrio vulnificus interaction in the gills: Role of the RtxA13 toxin.</title>
        <authorList>
            <person name="Callol A."/>
            <person name="Pajuelo D."/>
            <person name="Ebbesson L."/>
            <person name="Teles M."/>
            <person name="MacKenzie S."/>
            <person name="Amaro C."/>
        </authorList>
    </citation>
    <scope>NUCLEOTIDE SEQUENCE</scope>
</reference>
<reference evidence="1" key="1">
    <citation type="submission" date="2014-11" db="EMBL/GenBank/DDBJ databases">
        <authorList>
            <person name="Amaro Gonzalez C."/>
        </authorList>
    </citation>
    <scope>NUCLEOTIDE SEQUENCE</scope>
</reference>
<sequence>MRETFRDIGNALFLYSDSGLESLFANIQ</sequence>
<dbReference type="EMBL" id="GBXM01066325">
    <property type="protein sequence ID" value="JAH42252.1"/>
    <property type="molecule type" value="Transcribed_RNA"/>
</dbReference>
<name>A0A0E9SM12_ANGAN</name>
<protein>
    <submittedName>
        <fullName evidence="1">Uncharacterized protein</fullName>
    </submittedName>
</protein>
<evidence type="ECO:0000313" key="1">
    <source>
        <dbReference type="EMBL" id="JAH42252.1"/>
    </source>
</evidence>
<dbReference type="AlphaFoldDB" id="A0A0E9SM12"/>
<accession>A0A0E9SM12</accession>